<dbReference type="eggNOG" id="arCOG13194">
    <property type="taxonomic scope" value="Archaea"/>
</dbReference>
<dbReference type="Proteomes" id="UP000002063">
    <property type="component" value="Chromosome"/>
</dbReference>
<accession>C9RFS9</accession>
<sequence>MLDALAQRYNCLPSDLLKLSIVDFNINQAVALNVAGKEQSKKGCKVEVVKESELSLQYKEILRRYTCQ</sequence>
<organism evidence="1 2">
    <name type="scientific">Methanocaldococcus vulcanius (strain ATCC 700851 / DSM 12094 / M7)</name>
    <name type="common">Methanococcus vulcanius</name>
    <dbReference type="NCBI Taxonomy" id="579137"/>
    <lineage>
        <taxon>Archaea</taxon>
        <taxon>Methanobacteriati</taxon>
        <taxon>Methanobacteriota</taxon>
        <taxon>Methanomada group</taxon>
        <taxon>Methanococci</taxon>
        <taxon>Methanococcales</taxon>
        <taxon>Methanocaldococcaceae</taxon>
        <taxon>Methanocaldococcus</taxon>
    </lineage>
</organism>
<evidence type="ECO:0000313" key="1">
    <source>
        <dbReference type="EMBL" id="ACX72431.1"/>
    </source>
</evidence>
<evidence type="ECO:0000313" key="2">
    <source>
        <dbReference type="Proteomes" id="UP000002063"/>
    </source>
</evidence>
<name>C9RFS9_METVM</name>
<protein>
    <submittedName>
        <fullName evidence="1">Uncharacterized protein</fullName>
    </submittedName>
</protein>
<dbReference type="KEGG" id="mvu:Metvu_0572"/>
<dbReference type="HOGENOM" id="CLU_2784184_0_0_2"/>
<dbReference type="AlphaFoldDB" id="C9RFS9"/>
<keyword evidence="2" id="KW-1185">Reference proteome</keyword>
<reference evidence="1" key="1">
    <citation type="submission" date="2009-10" db="EMBL/GenBank/DDBJ databases">
        <title>Complete sequence of chromosome of Methanocaldococcus vulcanius M7.</title>
        <authorList>
            <consortium name="US DOE Joint Genome Institute"/>
            <person name="Lucas S."/>
            <person name="Copeland A."/>
            <person name="Lapidus A."/>
            <person name="Glavina del Rio T."/>
            <person name="Dalin E."/>
            <person name="Tice H."/>
            <person name="Bruce D."/>
            <person name="Goodwin L."/>
            <person name="Pitluck S."/>
            <person name="Lcollab F.I."/>
            <person name="Brettin T."/>
            <person name="Detter J.C."/>
            <person name="Han C."/>
            <person name="Tapia R."/>
            <person name="Kuske C.R."/>
            <person name="Schmutz J."/>
            <person name="Larimer F."/>
            <person name="Land M."/>
            <person name="Hauser L."/>
            <person name="Kyrpides N."/>
            <person name="Ovchinikova G."/>
            <person name="Sieprawska-Lupa M."/>
            <person name="Whitman W.B."/>
            <person name="Woyke T."/>
        </authorList>
    </citation>
    <scope>NUCLEOTIDE SEQUENCE [LARGE SCALE GENOMIC DNA]</scope>
    <source>
        <strain evidence="1">M7</strain>
    </source>
</reference>
<dbReference type="STRING" id="579137.Metvu_0572"/>
<gene>
    <name evidence="1" type="ordered locus">Metvu_0572</name>
</gene>
<proteinExistence type="predicted"/>
<dbReference type="EMBL" id="CP001787">
    <property type="protein sequence ID" value="ACX72431.1"/>
    <property type="molecule type" value="Genomic_DNA"/>
</dbReference>